<dbReference type="AlphaFoldDB" id="A0A1H9S4I1"/>
<dbReference type="STRING" id="1121357.SAMN05661109_01051"/>
<evidence type="ECO:0000256" key="1">
    <source>
        <dbReference type="SAM" id="MobiDB-lite"/>
    </source>
</evidence>
<proteinExistence type="predicted"/>
<dbReference type="Proteomes" id="UP000198929">
    <property type="component" value="Unassembled WGS sequence"/>
</dbReference>
<organism evidence="2 3">
    <name type="scientific">Corynebacterium cystitidis DSM 20524</name>
    <dbReference type="NCBI Taxonomy" id="1121357"/>
    <lineage>
        <taxon>Bacteria</taxon>
        <taxon>Bacillati</taxon>
        <taxon>Actinomycetota</taxon>
        <taxon>Actinomycetes</taxon>
        <taxon>Mycobacteriales</taxon>
        <taxon>Corynebacteriaceae</taxon>
        <taxon>Corynebacterium</taxon>
    </lineage>
</organism>
<reference evidence="3" key="1">
    <citation type="submission" date="2016-10" db="EMBL/GenBank/DDBJ databases">
        <authorList>
            <person name="Varghese N."/>
            <person name="Submissions S."/>
        </authorList>
    </citation>
    <scope>NUCLEOTIDE SEQUENCE [LARGE SCALE GENOMIC DNA]</scope>
    <source>
        <strain evidence="3">DSM 20524</strain>
    </source>
</reference>
<gene>
    <name evidence="2" type="ORF">SAMN05661109_01051</name>
</gene>
<name>A0A1H9S4I1_9CORY</name>
<evidence type="ECO:0000313" key="2">
    <source>
        <dbReference type="EMBL" id="SER79891.1"/>
    </source>
</evidence>
<protein>
    <submittedName>
        <fullName evidence="2">Uncharacterized protein</fullName>
    </submittedName>
</protein>
<keyword evidence="3" id="KW-1185">Reference proteome</keyword>
<feature type="region of interest" description="Disordered" evidence="1">
    <location>
        <begin position="21"/>
        <end position="49"/>
    </location>
</feature>
<feature type="compositionally biased region" description="Polar residues" evidence="1">
    <location>
        <begin position="21"/>
        <end position="36"/>
    </location>
</feature>
<dbReference type="EMBL" id="FOGQ01000003">
    <property type="protein sequence ID" value="SER79891.1"/>
    <property type="molecule type" value="Genomic_DNA"/>
</dbReference>
<sequence length="49" mass="5273">MTAQLVKAGVLQRQTAALNEALNEQNLPSGPAQASQGERRIEPLPPQHI</sequence>
<dbReference type="RefSeq" id="WP_231910203.1">
    <property type="nucleotide sequence ID" value="NZ_CP047199.1"/>
</dbReference>
<evidence type="ECO:0000313" key="3">
    <source>
        <dbReference type="Proteomes" id="UP000198929"/>
    </source>
</evidence>
<accession>A0A1H9S4I1</accession>